<evidence type="ECO:0000313" key="2">
    <source>
        <dbReference type="EMBL" id="OOC09697.1"/>
    </source>
</evidence>
<protein>
    <submittedName>
        <fullName evidence="2">Geranylgeranyl reductase</fullName>
    </submittedName>
</protein>
<comment type="caution">
    <text evidence="2">The sequence shown here is derived from an EMBL/GenBank/DDBJ whole genome shotgun (WGS) entry which is preliminary data.</text>
</comment>
<reference evidence="2 3" key="1">
    <citation type="submission" date="2017-02" db="EMBL/GenBank/DDBJ databases">
        <title>Genomic diversity within the haloalkaliphilic genus Thioalkalivibrio.</title>
        <authorList>
            <person name="Ahn A.-C."/>
            <person name="Meier-Kolthoff J."/>
            <person name="Overmars L."/>
            <person name="Richter M."/>
            <person name="Woyke T."/>
            <person name="Sorokin D.Y."/>
            <person name="Muyzer G."/>
        </authorList>
    </citation>
    <scope>NUCLEOTIDE SEQUENCE [LARGE SCALE GENOMIC DNA]</scope>
    <source>
        <strain evidence="2 3">HL17</strain>
    </source>
</reference>
<evidence type="ECO:0000259" key="1">
    <source>
        <dbReference type="Pfam" id="PF22578"/>
    </source>
</evidence>
<keyword evidence="3" id="KW-1185">Reference proteome</keyword>
<accession>A0A1V2ZX38</accession>
<dbReference type="PANTHER" id="PTHR42685">
    <property type="entry name" value="GERANYLGERANYL DIPHOSPHATE REDUCTASE"/>
    <property type="match status" value="1"/>
</dbReference>
<dbReference type="OrthoDB" id="9785276at2"/>
<dbReference type="InterPro" id="IPR050407">
    <property type="entry name" value="Geranylgeranyl_reductase"/>
</dbReference>
<organism evidence="2 3">
    <name type="scientific">Thioalkalivibrio halophilus</name>
    <dbReference type="NCBI Taxonomy" id="252474"/>
    <lineage>
        <taxon>Bacteria</taxon>
        <taxon>Pseudomonadati</taxon>
        <taxon>Pseudomonadota</taxon>
        <taxon>Gammaproteobacteria</taxon>
        <taxon>Chromatiales</taxon>
        <taxon>Ectothiorhodospiraceae</taxon>
        <taxon>Thioalkalivibrio</taxon>
    </lineage>
</organism>
<name>A0A1V2ZX38_9GAMM</name>
<dbReference type="AlphaFoldDB" id="A0A1V2ZX38"/>
<dbReference type="PRINTS" id="PR00420">
    <property type="entry name" value="RNGMNOXGNASE"/>
</dbReference>
<gene>
    <name evidence="2" type="ORF">B1A74_09875</name>
</gene>
<dbReference type="PANTHER" id="PTHR42685:SF22">
    <property type="entry name" value="CONDITIONED MEDIUM FACTOR RECEPTOR 1"/>
    <property type="match status" value="1"/>
</dbReference>
<feature type="domain" description="Digeranylgeranylglycerophospholipid reductase catalytic" evidence="1">
    <location>
        <begin position="180"/>
        <end position="225"/>
    </location>
</feature>
<dbReference type="Pfam" id="PF12831">
    <property type="entry name" value="FAD_oxidored"/>
    <property type="match status" value="1"/>
</dbReference>
<dbReference type="SUPFAM" id="SSF51905">
    <property type="entry name" value="FAD/NAD(P)-binding domain"/>
    <property type="match status" value="1"/>
</dbReference>
<dbReference type="Pfam" id="PF22578">
    <property type="entry name" value="GGR_cat"/>
    <property type="match status" value="1"/>
</dbReference>
<dbReference type="InterPro" id="IPR036188">
    <property type="entry name" value="FAD/NAD-bd_sf"/>
</dbReference>
<evidence type="ECO:0000313" key="3">
    <source>
        <dbReference type="Proteomes" id="UP000189177"/>
    </source>
</evidence>
<dbReference type="Proteomes" id="UP000189177">
    <property type="component" value="Unassembled WGS sequence"/>
</dbReference>
<feature type="non-terminal residue" evidence="2">
    <location>
        <position position="255"/>
    </location>
</feature>
<proteinExistence type="predicted"/>
<dbReference type="EMBL" id="MUZR01000040">
    <property type="protein sequence ID" value="OOC09697.1"/>
    <property type="molecule type" value="Genomic_DNA"/>
</dbReference>
<sequence length="255" mass="27049">MLPASVDVLVVGLGPGGASAARVAAEAGLSVLAVERNRARGEPVQCAEFIPNPMGAYAKPDGVLHQRIDSMQSFLPSGAVEHSDFPGLMVDRGEFDRAIIRAAEAAGAQVAMSTPLIGVDPERRVARVKHAGEEQEIGFRFLVAGDGPHSPVAAALGLDPLPVVQTRQYTVPLLRPYTATDVWLSDDFPGGYAWLFPKGEWANLGLGADKRLERDMKTPLEALHAQLVEQGLLGTEIVHRTGGAIPVGGLRDQLV</sequence>
<dbReference type="Gene3D" id="3.50.50.60">
    <property type="entry name" value="FAD/NAD(P)-binding domain"/>
    <property type="match status" value="1"/>
</dbReference>
<dbReference type="InterPro" id="IPR054715">
    <property type="entry name" value="GGR_cat"/>
</dbReference>
<dbReference type="STRING" id="252474.B1A74_09875"/>
<dbReference type="RefSeq" id="WP_077244526.1">
    <property type="nucleotide sequence ID" value="NZ_MUZR01000040.1"/>
</dbReference>